<organism evidence="3 4">
    <name type="scientific">Engelhardtia mirabilis</name>
    <dbReference type="NCBI Taxonomy" id="2528011"/>
    <lineage>
        <taxon>Bacteria</taxon>
        <taxon>Pseudomonadati</taxon>
        <taxon>Planctomycetota</taxon>
        <taxon>Planctomycetia</taxon>
        <taxon>Planctomycetia incertae sedis</taxon>
        <taxon>Engelhardtia</taxon>
    </lineage>
</organism>
<dbReference type="KEGG" id="pbap:Pla133_08430"/>
<feature type="chain" id="PRO_5021952271" description="Penicillin-binding protein activator LpoB" evidence="2">
    <location>
        <begin position="31"/>
        <end position="211"/>
    </location>
</feature>
<dbReference type="NCBIfam" id="TIGR02722">
    <property type="entry name" value="lp"/>
    <property type="match status" value="1"/>
</dbReference>
<proteinExistence type="predicted"/>
<dbReference type="Proteomes" id="UP000316921">
    <property type="component" value="Chromosome"/>
</dbReference>
<name>A0A518BFL5_9BACT</name>
<dbReference type="EMBL" id="CP036287">
    <property type="protein sequence ID" value="QDU65777.1"/>
    <property type="molecule type" value="Genomic_DNA"/>
</dbReference>
<evidence type="ECO:0000256" key="2">
    <source>
        <dbReference type="SAM" id="SignalP"/>
    </source>
</evidence>
<dbReference type="RefSeq" id="WP_145062705.1">
    <property type="nucleotide sequence ID" value="NZ_CP036287.1"/>
</dbReference>
<keyword evidence="4" id="KW-1185">Reference proteome</keyword>
<evidence type="ECO:0000256" key="1">
    <source>
        <dbReference type="NCBIfam" id="TIGR02722"/>
    </source>
</evidence>
<sequence precursor="true">MRTSKLAALAAALLLPLAGCSSLDYGDAQATETVTIDFSTGDLLNLAAGMVDSLTASPALSQYEHPSKGNDLRVVMVMGGVENRTTEHIDTKGITDEMRVRMLESGRFRIVSAEQGQGAIADQVRFQQGTGKVDPATAKAFGSQVGADMVIYGTLRSIEKERGRSLASAGVKTDLLDYQFVLTAADITTGEEIWAKSQYIRKREKTGLFGR</sequence>
<evidence type="ECO:0000313" key="3">
    <source>
        <dbReference type="EMBL" id="QDU65777.1"/>
    </source>
</evidence>
<dbReference type="Gene3D" id="3.40.50.10610">
    <property type="entry name" value="ABC-type transport auxiliary lipoprotein component"/>
    <property type="match status" value="1"/>
</dbReference>
<dbReference type="AlphaFoldDB" id="A0A518BFL5"/>
<dbReference type="InterPro" id="IPR014094">
    <property type="entry name" value="LpoB"/>
</dbReference>
<dbReference type="PANTHER" id="PTHR40593">
    <property type="entry name" value="PENICILLIN-BINDING PROTEIN ACTIVATOR LPOB"/>
    <property type="match status" value="1"/>
</dbReference>
<dbReference type="GO" id="GO:0009252">
    <property type="term" value="P:peptidoglycan biosynthetic process"/>
    <property type="evidence" value="ECO:0007669"/>
    <property type="project" value="TreeGrafter"/>
</dbReference>
<reference evidence="3 4" key="1">
    <citation type="submission" date="2019-02" db="EMBL/GenBank/DDBJ databases">
        <title>Deep-cultivation of Planctomycetes and their phenomic and genomic characterization uncovers novel biology.</title>
        <authorList>
            <person name="Wiegand S."/>
            <person name="Jogler M."/>
            <person name="Boedeker C."/>
            <person name="Pinto D."/>
            <person name="Vollmers J."/>
            <person name="Rivas-Marin E."/>
            <person name="Kohn T."/>
            <person name="Peeters S.H."/>
            <person name="Heuer A."/>
            <person name="Rast P."/>
            <person name="Oberbeckmann S."/>
            <person name="Bunk B."/>
            <person name="Jeske O."/>
            <person name="Meyerdierks A."/>
            <person name="Storesund J.E."/>
            <person name="Kallscheuer N."/>
            <person name="Luecker S."/>
            <person name="Lage O.M."/>
            <person name="Pohl T."/>
            <person name="Merkel B.J."/>
            <person name="Hornburger P."/>
            <person name="Mueller R.-W."/>
            <person name="Bruemmer F."/>
            <person name="Labrenz M."/>
            <person name="Spormann A.M."/>
            <person name="Op den Camp H."/>
            <person name="Overmann J."/>
            <person name="Amann R."/>
            <person name="Jetten M.S.M."/>
            <person name="Mascher T."/>
            <person name="Medema M.H."/>
            <person name="Devos D.P."/>
            <person name="Kaster A.-K."/>
            <person name="Ovreas L."/>
            <person name="Rohde M."/>
            <person name="Galperin M.Y."/>
            <person name="Jogler C."/>
        </authorList>
    </citation>
    <scope>NUCLEOTIDE SEQUENCE [LARGE SCALE GENOMIC DNA]</scope>
    <source>
        <strain evidence="3 4">Pla133</strain>
    </source>
</reference>
<dbReference type="Pfam" id="PF13036">
    <property type="entry name" value="LpoB"/>
    <property type="match status" value="1"/>
</dbReference>
<dbReference type="GO" id="GO:0031241">
    <property type="term" value="C:periplasmic side of cell outer membrane"/>
    <property type="evidence" value="ECO:0007669"/>
    <property type="project" value="TreeGrafter"/>
</dbReference>
<evidence type="ECO:0000313" key="4">
    <source>
        <dbReference type="Proteomes" id="UP000316921"/>
    </source>
</evidence>
<dbReference type="GO" id="GO:0030234">
    <property type="term" value="F:enzyme regulator activity"/>
    <property type="evidence" value="ECO:0007669"/>
    <property type="project" value="TreeGrafter"/>
</dbReference>
<feature type="signal peptide" evidence="2">
    <location>
        <begin position="1"/>
        <end position="30"/>
    </location>
</feature>
<protein>
    <recommendedName>
        <fullName evidence="1">Penicillin-binding protein activator LpoB</fullName>
    </recommendedName>
</protein>
<accession>A0A518BFL5</accession>
<dbReference type="PANTHER" id="PTHR40593:SF1">
    <property type="entry name" value="PENICILLIN-BINDING PROTEIN ACTIVATOR LPOB"/>
    <property type="match status" value="1"/>
</dbReference>
<keyword evidence="2" id="KW-0732">Signal</keyword>
<gene>
    <name evidence="3" type="ORF">Pla133_08430</name>
</gene>